<evidence type="ECO:0000256" key="6">
    <source>
        <dbReference type="ARBA" id="ARBA00022801"/>
    </source>
</evidence>
<keyword evidence="3 9" id="KW-1003">Cell membrane</keyword>
<feature type="binding site" evidence="10">
    <location>
        <position position="94"/>
    </location>
    <ligand>
        <name>Mg(2+)</name>
        <dbReference type="ChEBI" id="CHEBI:18420"/>
        <label>1</label>
        <note>catalytic</note>
    </ligand>
</feature>
<dbReference type="GO" id="GO:0050427">
    <property type="term" value="P:3'-phosphoadenosine 5'-phosphosulfate metabolic process"/>
    <property type="evidence" value="ECO:0007669"/>
    <property type="project" value="TreeGrafter"/>
</dbReference>
<comment type="function">
    <text evidence="9">Converts adenosine-3',5'-bisphosphate (PAP) to AMP.</text>
</comment>
<feature type="binding site" evidence="9">
    <location>
        <position position="227"/>
    </location>
    <ligand>
        <name>substrate</name>
    </ligand>
</feature>
<evidence type="ECO:0000256" key="9">
    <source>
        <dbReference type="HAMAP-Rule" id="MF_02095"/>
    </source>
</evidence>
<feature type="binding site" evidence="9">
    <location>
        <position position="91"/>
    </location>
    <ligand>
        <name>Mg(2+)</name>
        <dbReference type="ChEBI" id="CHEBI:18420"/>
        <label>1</label>
    </ligand>
</feature>
<dbReference type="EMBL" id="CP002292">
    <property type="protein sequence ID" value="ADP70200.1"/>
    <property type="molecule type" value="Genomic_DNA"/>
</dbReference>
<sequence>MSFDASDIRELGLWGLPLAQRAGAVIMDIYTTSPEVRYKADRSPVTDADVACEHIILKALSRLAADIPVVAEEALSCGAAPKIEDRFFLVDPVDGTKEFIRANGEFTVNIALVENHAPVFGLVYAPAFSDCYVTLGTDRAVRVKLVPDHHPEPRPDYAFEPISGERPGSRDFTAIVSRSNQTPEAERFIRRIGGPPCMRMGSSLKFGVLARGDADVYPRFAPTSEWDIAAGQALVNAAGGCVLTEAGAPLAYGKVDRHFANPSFIAWRRRDEAEAMLRAE</sequence>
<dbReference type="InterPro" id="IPR020583">
    <property type="entry name" value="Inositol_monoP_metal-BS"/>
</dbReference>
<keyword evidence="12" id="KW-1185">Reference proteome</keyword>
<dbReference type="InterPro" id="IPR050725">
    <property type="entry name" value="CysQ/Inositol_MonoPase"/>
</dbReference>
<dbReference type="GO" id="GO:0046854">
    <property type="term" value="P:phosphatidylinositol phosphate biosynthetic process"/>
    <property type="evidence" value="ECO:0007669"/>
    <property type="project" value="InterPro"/>
</dbReference>
<feature type="binding site" evidence="9">
    <location>
        <position position="94"/>
    </location>
    <ligand>
        <name>Mg(2+)</name>
        <dbReference type="ChEBI" id="CHEBI:18420"/>
        <label>2</label>
    </ligand>
</feature>
<comment type="cofactor">
    <cofactor evidence="9 10">
        <name>Mg(2+)</name>
        <dbReference type="ChEBI" id="CHEBI:18420"/>
    </cofactor>
</comment>
<comment type="catalytic activity">
    <reaction evidence="1 9">
        <text>adenosine 3',5'-bisphosphate + H2O = AMP + phosphate</text>
        <dbReference type="Rhea" id="RHEA:10040"/>
        <dbReference type="ChEBI" id="CHEBI:15377"/>
        <dbReference type="ChEBI" id="CHEBI:43474"/>
        <dbReference type="ChEBI" id="CHEBI:58343"/>
        <dbReference type="ChEBI" id="CHEBI:456215"/>
        <dbReference type="EC" id="3.1.3.7"/>
    </reaction>
</comment>
<dbReference type="HOGENOM" id="CLU_044118_3_0_5"/>
<dbReference type="AlphaFoldDB" id="E3I2B6"/>
<feature type="binding site" evidence="10">
    <location>
        <position position="91"/>
    </location>
    <ligand>
        <name>Mg(2+)</name>
        <dbReference type="ChEBI" id="CHEBI:18420"/>
        <label>1</label>
        <note>catalytic</note>
    </ligand>
</feature>
<reference evidence="12" key="1">
    <citation type="journal article" date="2011" name="J. Bacteriol.">
        <title>Genome sequences of eight morphologically diverse alphaproteobacteria.</title>
        <authorList>
            <consortium name="US DOE Joint Genome Institute"/>
            <person name="Brown P.J."/>
            <person name="Kysela D.T."/>
            <person name="Buechlein A."/>
            <person name="Hemmerich C."/>
            <person name="Brun Y.V."/>
        </authorList>
    </citation>
    <scope>NUCLEOTIDE SEQUENCE [LARGE SCALE GENOMIC DNA]</scope>
    <source>
        <strain evidence="12">ATCC 17100 / ATH 3.1.1 / DSM 162 / LMG 4299</strain>
    </source>
</reference>
<keyword evidence="8 9" id="KW-0472">Membrane</keyword>
<keyword evidence="5 9" id="KW-0479">Metal-binding</keyword>
<comment type="similarity">
    <text evidence="2 9">Belongs to the inositol monophosphatase superfamily. CysQ family.</text>
</comment>
<feature type="binding site" evidence="9">
    <location>
        <begin position="93"/>
        <end position="96"/>
    </location>
    <ligand>
        <name>substrate</name>
    </ligand>
</feature>
<dbReference type="InterPro" id="IPR020550">
    <property type="entry name" value="Inositol_monophosphatase_CS"/>
</dbReference>
<protein>
    <recommendedName>
        <fullName evidence="9">3'(2'),5'-bisphosphate nucleotidase CysQ</fullName>
        <ecNumber evidence="9">3.1.3.7</ecNumber>
    </recommendedName>
    <alternativeName>
        <fullName evidence="9">3'(2'),5-bisphosphonucleoside 3'(2')-phosphohydrolase</fullName>
    </alternativeName>
    <alternativeName>
        <fullName evidence="9">3'-phosphoadenosine 5'-phosphate phosphatase</fullName>
        <shortName evidence="9">PAP phosphatase</shortName>
    </alternativeName>
</protein>
<evidence type="ECO:0000256" key="1">
    <source>
        <dbReference type="ARBA" id="ARBA00001625"/>
    </source>
</evidence>
<feature type="binding site" evidence="9">
    <location>
        <position position="227"/>
    </location>
    <ligand>
        <name>Mg(2+)</name>
        <dbReference type="ChEBI" id="CHEBI:18420"/>
        <label>2</label>
    </ligand>
</feature>
<dbReference type="GO" id="GO:0000103">
    <property type="term" value="P:sulfate assimilation"/>
    <property type="evidence" value="ECO:0007669"/>
    <property type="project" value="TreeGrafter"/>
</dbReference>
<dbReference type="CDD" id="cd01638">
    <property type="entry name" value="CysQ"/>
    <property type="match status" value="1"/>
</dbReference>
<evidence type="ECO:0000256" key="3">
    <source>
        <dbReference type="ARBA" id="ARBA00022475"/>
    </source>
</evidence>
<dbReference type="GO" id="GO:0005886">
    <property type="term" value="C:plasma membrane"/>
    <property type="evidence" value="ECO:0007669"/>
    <property type="project" value="UniProtKB-SubCell"/>
</dbReference>
<dbReference type="HAMAP" id="MF_02095">
    <property type="entry name" value="CysQ"/>
    <property type="match status" value="1"/>
</dbReference>
<gene>
    <name evidence="9" type="primary">cysQ</name>
    <name evidence="11" type="ordered locus">Rvan_0924</name>
</gene>
<evidence type="ECO:0000256" key="10">
    <source>
        <dbReference type="PIRSR" id="PIRSR600760-2"/>
    </source>
</evidence>
<dbReference type="InterPro" id="IPR006240">
    <property type="entry name" value="CysQ"/>
</dbReference>
<dbReference type="Pfam" id="PF00459">
    <property type="entry name" value="Inositol_P"/>
    <property type="match status" value="1"/>
</dbReference>
<dbReference type="Proteomes" id="UP000001399">
    <property type="component" value="Chromosome"/>
</dbReference>
<keyword evidence="7 9" id="KW-0460">Magnesium</keyword>
<accession>E3I2B6</accession>
<dbReference type="PANTHER" id="PTHR43028:SF5">
    <property type="entry name" value="3'(2'),5'-BISPHOSPHATE NUCLEOTIDASE 1"/>
    <property type="match status" value="1"/>
</dbReference>
<dbReference type="PROSITE" id="PS00629">
    <property type="entry name" value="IMP_1"/>
    <property type="match status" value="1"/>
</dbReference>
<evidence type="ECO:0000256" key="8">
    <source>
        <dbReference type="ARBA" id="ARBA00023136"/>
    </source>
</evidence>
<evidence type="ECO:0000256" key="5">
    <source>
        <dbReference type="ARBA" id="ARBA00022723"/>
    </source>
</evidence>
<dbReference type="NCBIfam" id="TIGR01331">
    <property type="entry name" value="bisphos_cysQ"/>
    <property type="match status" value="1"/>
</dbReference>
<dbReference type="InterPro" id="IPR000760">
    <property type="entry name" value="Inositol_monophosphatase-like"/>
</dbReference>
<comment type="subcellular location">
    <subcellularLocation>
        <location evidence="9">Cell inner membrane</location>
        <topology evidence="9">Peripheral membrane protein</topology>
        <orientation evidence="9">Cytoplasmic side</orientation>
    </subcellularLocation>
</comment>
<feature type="binding site" evidence="9">
    <location>
        <position position="72"/>
    </location>
    <ligand>
        <name>Mg(2+)</name>
        <dbReference type="ChEBI" id="CHEBI:18420"/>
        <label>1</label>
    </ligand>
</feature>
<dbReference type="SUPFAM" id="SSF56655">
    <property type="entry name" value="Carbohydrate phosphatase"/>
    <property type="match status" value="1"/>
</dbReference>
<evidence type="ECO:0000256" key="4">
    <source>
        <dbReference type="ARBA" id="ARBA00022519"/>
    </source>
</evidence>
<feature type="binding site" evidence="9">
    <location>
        <position position="91"/>
    </location>
    <ligand>
        <name>Mg(2+)</name>
        <dbReference type="ChEBI" id="CHEBI:18420"/>
        <label>2</label>
    </ligand>
</feature>
<dbReference type="eggNOG" id="COG1218">
    <property type="taxonomic scope" value="Bacteria"/>
</dbReference>
<feature type="binding site" evidence="10">
    <location>
        <position position="72"/>
    </location>
    <ligand>
        <name>Mg(2+)</name>
        <dbReference type="ChEBI" id="CHEBI:18420"/>
        <label>1</label>
        <note>catalytic</note>
    </ligand>
</feature>
<keyword evidence="6 9" id="KW-0378">Hydrolase</keyword>
<organism evidence="11 12">
    <name type="scientific">Rhodomicrobium vannielii (strain ATCC 17100 / DSM 162 / LMG 4299 / NCIMB 10020 / ATH 3.1.1)</name>
    <dbReference type="NCBI Taxonomy" id="648757"/>
    <lineage>
        <taxon>Bacteria</taxon>
        <taxon>Pseudomonadati</taxon>
        <taxon>Pseudomonadota</taxon>
        <taxon>Alphaproteobacteria</taxon>
        <taxon>Hyphomicrobiales</taxon>
        <taxon>Hyphomicrobiaceae</taxon>
        <taxon>Rhodomicrobium</taxon>
    </lineage>
</organism>
<evidence type="ECO:0000256" key="7">
    <source>
        <dbReference type="ARBA" id="ARBA00022842"/>
    </source>
</evidence>
<feature type="binding site" evidence="9">
    <location>
        <position position="93"/>
    </location>
    <ligand>
        <name>Mg(2+)</name>
        <dbReference type="ChEBI" id="CHEBI:18420"/>
        <label>1</label>
    </ligand>
</feature>
<dbReference type="GO" id="GO:0000287">
    <property type="term" value="F:magnesium ion binding"/>
    <property type="evidence" value="ECO:0007669"/>
    <property type="project" value="UniProtKB-UniRule"/>
</dbReference>
<dbReference type="KEGG" id="rva:Rvan_0924"/>
<evidence type="ECO:0000313" key="11">
    <source>
        <dbReference type="EMBL" id="ADP70200.1"/>
    </source>
</evidence>
<dbReference type="RefSeq" id="WP_013418604.1">
    <property type="nucleotide sequence ID" value="NC_014664.1"/>
</dbReference>
<keyword evidence="4 9" id="KW-0997">Cell inner membrane</keyword>
<feature type="binding site" evidence="9">
    <location>
        <position position="72"/>
    </location>
    <ligand>
        <name>substrate</name>
    </ligand>
</feature>
<name>E3I2B6_RHOVT</name>
<evidence type="ECO:0000313" key="12">
    <source>
        <dbReference type="Proteomes" id="UP000001399"/>
    </source>
</evidence>
<dbReference type="PANTHER" id="PTHR43028">
    <property type="entry name" value="3'(2'),5'-BISPHOSPHATE NUCLEOTIDASE 1"/>
    <property type="match status" value="1"/>
</dbReference>
<dbReference type="STRING" id="648757.Rvan_0924"/>
<dbReference type="Gene3D" id="3.40.190.80">
    <property type="match status" value="1"/>
</dbReference>
<dbReference type="EC" id="3.1.3.7" evidence="9"/>
<proteinExistence type="inferred from homology"/>
<evidence type="ECO:0000256" key="2">
    <source>
        <dbReference type="ARBA" id="ARBA00005289"/>
    </source>
</evidence>
<feature type="binding site" evidence="10">
    <location>
        <position position="227"/>
    </location>
    <ligand>
        <name>Mg(2+)</name>
        <dbReference type="ChEBI" id="CHEBI:18420"/>
        <label>1</label>
        <note>catalytic</note>
    </ligand>
</feature>
<dbReference type="Gene3D" id="3.30.540.10">
    <property type="entry name" value="Fructose-1,6-Bisphosphatase, subunit A, domain 1"/>
    <property type="match status" value="1"/>
</dbReference>
<dbReference type="GO" id="GO:0008441">
    <property type="term" value="F:3'(2'),5'-bisphosphate nucleotidase activity"/>
    <property type="evidence" value="ECO:0007669"/>
    <property type="project" value="UniProtKB-UniRule"/>
</dbReference>
<dbReference type="PROSITE" id="PS00630">
    <property type="entry name" value="IMP_2"/>
    <property type="match status" value="1"/>
</dbReference>